<dbReference type="Proteomes" id="UP000199679">
    <property type="component" value="Chromosome I"/>
</dbReference>
<dbReference type="Gene3D" id="3.40.50.2300">
    <property type="match status" value="2"/>
</dbReference>
<dbReference type="RefSeq" id="WP_091375025.1">
    <property type="nucleotide sequence ID" value="NZ_LT629740.1"/>
</dbReference>
<dbReference type="PANTHER" id="PTHR30146:SF109">
    <property type="entry name" value="HTH-TYPE TRANSCRIPTIONAL REGULATOR GALS"/>
    <property type="match status" value="1"/>
</dbReference>
<dbReference type="GO" id="GO:0000976">
    <property type="term" value="F:transcription cis-regulatory region binding"/>
    <property type="evidence" value="ECO:0007669"/>
    <property type="project" value="TreeGrafter"/>
</dbReference>
<dbReference type="STRING" id="652787.SAMN05216490_3228"/>
<reference evidence="5 6" key="1">
    <citation type="submission" date="2016-10" db="EMBL/GenBank/DDBJ databases">
        <authorList>
            <person name="de Groot N.N."/>
        </authorList>
    </citation>
    <scope>NUCLEOTIDE SEQUENCE [LARGE SCALE GENOMIC DNA]</scope>
    <source>
        <strain evidence="5 6">MP1X4</strain>
    </source>
</reference>
<sequence>MKKKITIDDIARALNVSKTAVSFAINGKASEKLISVELENRIMSYIEEVGYRPNHFAQGLRTGKTKMIAMMVEDISDPFFSAIARLMEEAAYKREYKILYSSTENDHQKTRDLIDAYRGMQVDGYIIAPPLGIENELKGLTDDGYTVVLFDRTLPGIELNSVVVDNYTSSYSAVNYLLNNGYENIAMITLLSEQIQMAERRLGYLSAVTEAGRPYLLKRIAYHDQQEHAIFEIEEFLKAHQQIDAVFFATNYIADSGLEAIRNLMLQIPDDIAVIVFDDDNFYRLHTPSITAIAQPIKEISEQVINMILKLLASPVPARSVNSIVLPTKLMIRNSTLPKVSNKN</sequence>
<dbReference type="InterPro" id="IPR000843">
    <property type="entry name" value="HTH_LacI"/>
</dbReference>
<organism evidence="5 6">
    <name type="scientific">Mucilaginibacter mallensis</name>
    <dbReference type="NCBI Taxonomy" id="652787"/>
    <lineage>
        <taxon>Bacteria</taxon>
        <taxon>Pseudomonadati</taxon>
        <taxon>Bacteroidota</taxon>
        <taxon>Sphingobacteriia</taxon>
        <taxon>Sphingobacteriales</taxon>
        <taxon>Sphingobacteriaceae</taxon>
        <taxon>Mucilaginibacter</taxon>
    </lineage>
</organism>
<dbReference type="InterPro" id="IPR028082">
    <property type="entry name" value="Peripla_BP_I"/>
</dbReference>
<evidence type="ECO:0000256" key="3">
    <source>
        <dbReference type="ARBA" id="ARBA00023163"/>
    </source>
</evidence>
<protein>
    <submittedName>
        <fullName evidence="5">Transcriptional regulator, LacI family</fullName>
    </submittedName>
</protein>
<gene>
    <name evidence="5" type="ORF">SAMN05216490_3228</name>
</gene>
<evidence type="ECO:0000313" key="6">
    <source>
        <dbReference type="Proteomes" id="UP000199679"/>
    </source>
</evidence>
<evidence type="ECO:0000313" key="5">
    <source>
        <dbReference type="EMBL" id="SDT36545.1"/>
    </source>
</evidence>
<dbReference type="PROSITE" id="PS50932">
    <property type="entry name" value="HTH_LACI_2"/>
    <property type="match status" value="1"/>
</dbReference>
<dbReference type="SUPFAM" id="SSF53822">
    <property type="entry name" value="Periplasmic binding protein-like I"/>
    <property type="match status" value="1"/>
</dbReference>
<dbReference type="InterPro" id="IPR010982">
    <property type="entry name" value="Lambda_DNA-bd_dom_sf"/>
</dbReference>
<evidence type="ECO:0000256" key="1">
    <source>
        <dbReference type="ARBA" id="ARBA00023015"/>
    </source>
</evidence>
<evidence type="ECO:0000259" key="4">
    <source>
        <dbReference type="PROSITE" id="PS50932"/>
    </source>
</evidence>
<proteinExistence type="predicted"/>
<dbReference type="Gene3D" id="1.10.260.40">
    <property type="entry name" value="lambda repressor-like DNA-binding domains"/>
    <property type="match status" value="1"/>
</dbReference>
<dbReference type="CDD" id="cd01392">
    <property type="entry name" value="HTH_LacI"/>
    <property type="match status" value="1"/>
</dbReference>
<dbReference type="GO" id="GO:0003700">
    <property type="term" value="F:DNA-binding transcription factor activity"/>
    <property type="evidence" value="ECO:0007669"/>
    <property type="project" value="TreeGrafter"/>
</dbReference>
<feature type="domain" description="HTH lacI-type" evidence="4">
    <location>
        <begin position="5"/>
        <end position="62"/>
    </location>
</feature>
<dbReference type="SUPFAM" id="SSF47413">
    <property type="entry name" value="lambda repressor-like DNA-binding domains"/>
    <property type="match status" value="1"/>
</dbReference>
<dbReference type="SMART" id="SM00354">
    <property type="entry name" value="HTH_LACI"/>
    <property type="match status" value="1"/>
</dbReference>
<dbReference type="Pfam" id="PF13377">
    <property type="entry name" value="Peripla_BP_3"/>
    <property type="match status" value="1"/>
</dbReference>
<keyword evidence="2" id="KW-0238">DNA-binding</keyword>
<evidence type="ECO:0000256" key="2">
    <source>
        <dbReference type="ARBA" id="ARBA00023125"/>
    </source>
</evidence>
<dbReference type="InterPro" id="IPR046335">
    <property type="entry name" value="LacI/GalR-like_sensor"/>
</dbReference>
<keyword evidence="1" id="KW-0805">Transcription regulation</keyword>
<dbReference type="AlphaFoldDB" id="A0A1H1ZRY0"/>
<dbReference type="EMBL" id="LT629740">
    <property type="protein sequence ID" value="SDT36545.1"/>
    <property type="molecule type" value="Genomic_DNA"/>
</dbReference>
<name>A0A1H1ZRY0_MUCMA</name>
<keyword evidence="3" id="KW-0804">Transcription</keyword>
<accession>A0A1H1ZRY0</accession>
<dbReference type="PANTHER" id="PTHR30146">
    <property type="entry name" value="LACI-RELATED TRANSCRIPTIONAL REPRESSOR"/>
    <property type="match status" value="1"/>
</dbReference>
<dbReference type="Pfam" id="PF00356">
    <property type="entry name" value="LacI"/>
    <property type="match status" value="1"/>
</dbReference>
<dbReference type="OrthoDB" id="9803256at2"/>
<keyword evidence="6" id="KW-1185">Reference proteome</keyword>